<feature type="domain" description="Smf/DprA SLOG" evidence="2">
    <location>
        <begin position="81"/>
        <end position="293"/>
    </location>
</feature>
<comment type="similarity">
    <text evidence="1">Belongs to the DprA/Smf family.</text>
</comment>
<dbReference type="SUPFAM" id="SSF102405">
    <property type="entry name" value="MCP/YpsA-like"/>
    <property type="match status" value="1"/>
</dbReference>
<protein>
    <submittedName>
        <fullName evidence="4">DNA protecting protein DprA</fullName>
    </submittedName>
</protein>
<evidence type="ECO:0000313" key="4">
    <source>
        <dbReference type="EMBL" id="OHA08077.1"/>
    </source>
</evidence>
<dbReference type="Pfam" id="PF02481">
    <property type="entry name" value="DNA_processg_A"/>
    <property type="match status" value="1"/>
</dbReference>
<dbReference type="Pfam" id="PF17782">
    <property type="entry name" value="WHD_DprA"/>
    <property type="match status" value="1"/>
</dbReference>
<dbReference type="Proteomes" id="UP000176510">
    <property type="component" value="Unassembled WGS sequence"/>
</dbReference>
<dbReference type="EMBL" id="MHQR01000007">
    <property type="protein sequence ID" value="OHA08077.1"/>
    <property type="molecule type" value="Genomic_DNA"/>
</dbReference>
<dbReference type="GO" id="GO:0009294">
    <property type="term" value="P:DNA-mediated transformation"/>
    <property type="evidence" value="ECO:0007669"/>
    <property type="project" value="InterPro"/>
</dbReference>
<comment type="caution">
    <text evidence="4">The sequence shown here is derived from an EMBL/GenBank/DDBJ whole genome shotgun (WGS) entry which is preliminary data.</text>
</comment>
<dbReference type="Gene3D" id="1.10.10.10">
    <property type="entry name" value="Winged helix-like DNA-binding domain superfamily/Winged helix DNA-binding domain"/>
    <property type="match status" value="1"/>
</dbReference>
<dbReference type="AlphaFoldDB" id="A0A1G2L8X3"/>
<dbReference type="InterPro" id="IPR057666">
    <property type="entry name" value="DrpA_SLOG"/>
</dbReference>
<evidence type="ECO:0000313" key="5">
    <source>
        <dbReference type="Proteomes" id="UP000176510"/>
    </source>
</evidence>
<gene>
    <name evidence="4" type="ORF">A3B34_00830</name>
</gene>
<organism evidence="4 5">
    <name type="scientific">Candidatus Sungbacteria bacterium RIFCSPLOWO2_01_FULL_54_21</name>
    <dbReference type="NCBI Taxonomy" id="1802279"/>
    <lineage>
        <taxon>Bacteria</taxon>
        <taxon>Candidatus Sungiibacteriota</taxon>
    </lineage>
</organism>
<dbReference type="NCBIfam" id="TIGR00732">
    <property type="entry name" value="dprA"/>
    <property type="match status" value="1"/>
</dbReference>
<dbReference type="InterPro" id="IPR003488">
    <property type="entry name" value="DprA"/>
</dbReference>
<dbReference type="PANTHER" id="PTHR43022">
    <property type="entry name" value="PROTEIN SMF"/>
    <property type="match status" value="1"/>
</dbReference>
<dbReference type="PANTHER" id="PTHR43022:SF1">
    <property type="entry name" value="PROTEIN SMF"/>
    <property type="match status" value="1"/>
</dbReference>
<reference evidence="4 5" key="1">
    <citation type="journal article" date="2016" name="Nat. Commun.">
        <title>Thousands of microbial genomes shed light on interconnected biogeochemical processes in an aquifer system.</title>
        <authorList>
            <person name="Anantharaman K."/>
            <person name="Brown C.T."/>
            <person name="Hug L.A."/>
            <person name="Sharon I."/>
            <person name="Castelle C.J."/>
            <person name="Probst A.J."/>
            <person name="Thomas B.C."/>
            <person name="Singh A."/>
            <person name="Wilkins M.J."/>
            <person name="Karaoz U."/>
            <person name="Brodie E.L."/>
            <person name="Williams K.H."/>
            <person name="Hubbard S.S."/>
            <person name="Banfield J.F."/>
        </authorList>
    </citation>
    <scope>NUCLEOTIDE SEQUENCE [LARGE SCALE GENOMIC DNA]</scope>
</reference>
<evidence type="ECO:0000256" key="1">
    <source>
        <dbReference type="ARBA" id="ARBA00006525"/>
    </source>
</evidence>
<sequence>MEEKEILFLNAFSMIPGVGAATMRALKNHFGSYEGAWRADSMRYISAPLDASARTALMAGKHAVDPDRAMSRVEQAGIWMMSEEDAAYPPLLKHIHSPPAILYGKGQKAALTPAVCGVAVVGTRRPTPYGIEAAETIVRGLTQAGVTVISGLATGIDTKAHKTALEHGGTTVAVLGSGIDPLSLFPPENRALAERIAASPGAVISEYAPGTPAVKEHFPMRNRVIAGLAQGALVVEAREKSGALITARLSLDENRDVFAIPGSVFSAVSAGPNQLIRQGARMVTRAEDILEELGIDAASAAPKMPAVSLSEKERALLDLLESPMGIDDIRVRTQFPVPTIMAALSILELKQMIRGAGGDTFQKI</sequence>
<dbReference type="Gene3D" id="3.40.50.450">
    <property type="match status" value="1"/>
</dbReference>
<dbReference type="InterPro" id="IPR036388">
    <property type="entry name" value="WH-like_DNA-bd_sf"/>
</dbReference>
<feature type="domain" description="DprA winged helix" evidence="3">
    <location>
        <begin position="301"/>
        <end position="358"/>
    </location>
</feature>
<evidence type="ECO:0000259" key="3">
    <source>
        <dbReference type="Pfam" id="PF17782"/>
    </source>
</evidence>
<evidence type="ECO:0000259" key="2">
    <source>
        <dbReference type="Pfam" id="PF02481"/>
    </source>
</evidence>
<name>A0A1G2L8X3_9BACT</name>
<dbReference type="InterPro" id="IPR041614">
    <property type="entry name" value="DprA_WH"/>
</dbReference>
<accession>A0A1G2L8X3</accession>
<dbReference type="STRING" id="1802279.A3B34_00830"/>
<proteinExistence type="inferred from homology"/>